<dbReference type="EMBL" id="BGPR01009073">
    <property type="protein sequence ID" value="GBN37824.1"/>
    <property type="molecule type" value="Genomic_DNA"/>
</dbReference>
<organism evidence="2 3">
    <name type="scientific">Araneus ventricosus</name>
    <name type="common">Orbweaver spider</name>
    <name type="synonym">Epeira ventricosa</name>
    <dbReference type="NCBI Taxonomy" id="182803"/>
    <lineage>
        <taxon>Eukaryota</taxon>
        <taxon>Metazoa</taxon>
        <taxon>Ecdysozoa</taxon>
        <taxon>Arthropoda</taxon>
        <taxon>Chelicerata</taxon>
        <taxon>Arachnida</taxon>
        <taxon>Araneae</taxon>
        <taxon>Araneomorphae</taxon>
        <taxon>Entelegynae</taxon>
        <taxon>Araneoidea</taxon>
        <taxon>Araneidae</taxon>
        <taxon>Araneus</taxon>
    </lineage>
</organism>
<protein>
    <submittedName>
        <fullName evidence="2">Uncharacterized protein</fullName>
    </submittedName>
</protein>
<dbReference type="Proteomes" id="UP000499080">
    <property type="component" value="Unassembled WGS sequence"/>
</dbReference>
<evidence type="ECO:0000256" key="1">
    <source>
        <dbReference type="SAM" id="MobiDB-lite"/>
    </source>
</evidence>
<name>A0A4Y2NGF3_ARAVE</name>
<evidence type="ECO:0000313" key="3">
    <source>
        <dbReference type="Proteomes" id="UP000499080"/>
    </source>
</evidence>
<feature type="region of interest" description="Disordered" evidence="1">
    <location>
        <begin position="1"/>
        <end position="31"/>
    </location>
</feature>
<reference evidence="2 3" key="1">
    <citation type="journal article" date="2019" name="Sci. Rep.">
        <title>Orb-weaving spider Araneus ventricosus genome elucidates the spidroin gene catalogue.</title>
        <authorList>
            <person name="Kono N."/>
            <person name="Nakamura H."/>
            <person name="Ohtoshi R."/>
            <person name="Moran D.A.P."/>
            <person name="Shinohara A."/>
            <person name="Yoshida Y."/>
            <person name="Fujiwara M."/>
            <person name="Mori M."/>
            <person name="Tomita M."/>
            <person name="Arakawa K."/>
        </authorList>
    </citation>
    <scope>NUCLEOTIDE SEQUENCE [LARGE SCALE GENOMIC DNA]</scope>
</reference>
<gene>
    <name evidence="2" type="ORF">AVEN_228009_1</name>
</gene>
<dbReference type="AlphaFoldDB" id="A0A4Y2NGF3"/>
<sequence>MGLARRRWPSGKLRLSNRRTPGSKPESTEDPPSMWACCAPYDAVWVKRLPAASALKFVEGMPLRCSPDQLTVVQNCEVHLIKSPHVSSKRDVNITKLSQWG</sequence>
<comment type="caution">
    <text evidence="2">The sequence shown here is derived from an EMBL/GenBank/DDBJ whole genome shotgun (WGS) entry which is preliminary data.</text>
</comment>
<accession>A0A4Y2NGF3</accession>
<evidence type="ECO:0000313" key="2">
    <source>
        <dbReference type="EMBL" id="GBN37824.1"/>
    </source>
</evidence>
<keyword evidence="3" id="KW-1185">Reference proteome</keyword>
<proteinExistence type="predicted"/>